<dbReference type="SUPFAM" id="SSF51445">
    <property type="entry name" value="(Trans)glycosidases"/>
    <property type="match status" value="1"/>
</dbReference>
<dbReference type="InterPro" id="IPR036881">
    <property type="entry name" value="Glyco_hydro_3_C_sf"/>
</dbReference>
<dbReference type="PROSITE" id="PS51820">
    <property type="entry name" value="PA14"/>
    <property type="match status" value="1"/>
</dbReference>
<dbReference type="InterPro" id="IPR002772">
    <property type="entry name" value="Glyco_hydro_3_C"/>
</dbReference>
<dbReference type="InterPro" id="IPR036962">
    <property type="entry name" value="Glyco_hydro_3_N_sf"/>
</dbReference>
<sequence>VITAKSYLLNSLVTALLLTIFAEPALANEYDTTDSSLIIKEQARSLLNQMSLDEKISLLSGRGMYDTQNISRLNIPSLQLWDGPNGIRSNKNQPTTAFPVGVAMGATWNRSLIGELGIALGRECRASGVEVLLGPTVNIIRTPLGGRNFETFSEDPHLTGEIGVAYVKGLQSQHVGCSVKHYIANNQEKNRNSISAEVSERALREIYLPGYKKIVQEADPMSIMAAYNQINGVFASEHTYLIDEILRGVCGFEGVVLSDWGAVKSTIPSLTAGLDLEMPGPGNFYEKPLRKALKTGEISEELVNNSTLRMLELILKTSTLNENINDTTYTLSNEMKKNRALARRVAEESIVLLKNEGGLLPINPDSVITIAVVGPNADRGIGQGGGSARVISQHNITPLDGIRSISTKHSIAVIAHKGVENHPTVPVIETALILPAEGSLESGLKGEYFKSPDFSGSPYKTVTDKVLRIFGLIEGVDSFASIKWTGIFMAPQTGEYKFSANAGLGKAKIFLDHKQIRFTEKNPPLFGGRIPGARIGTIFLAEGNHPIRIEYSARMNFFMRLMLKLLMPGMSDILENFRLLEIGCRVPEPDMNAAIEAAKNADLTIIVAGTPDNYETEGDDRPSMELPGKQDEFIQAILGANENSVVVINSGSPVEMPWADKSRAIVQLWLPGQEGGTALGNVLFGLVNPSGKMPVTFPKILADNPSFNNYPGDKVVKYEEGLYVGYRHYESKQIETLFPFGHGLSYTRFDFDSFAAPKSVKMGNEFQASLTITNVGDVSGSEVVQLYIKDVTASVDRPFKELKGFSKVHLQPGESKLVSFAINEQDLSFFDTGQGKWVAEPGEFVLLVGNSSKEIKIQQTIYLIE</sequence>
<dbReference type="InterPro" id="IPR050288">
    <property type="entry name" value="Cellulose_deg_GH3"/>
</dbReference>
<dbReference type="InterPro" id="IPR001764">
    <property type="entry name" value="Glyco_hydro_3_N"/>
</dbReference>
<dbReference type="Gene3D" id="2.60.120.260">
    <property type="entry name" value="Galactose-binding domain-like"/>
    <property type="match status" value="1"/>
</dbReference>
<evidence type="ECO:0000256" key="2">
    <source>
        <dbReference type="ARBA" id="ARBA00022801"/>
    </source>
</evidence>
<feature type="non-terminal residue" evidence="4">
    <location>
        <position position="1"/>
    </location>
</feature>
<dbReference type="PRINTS" id="PR00133">
    <property type="entry name" value="GLHYDRLASE3"/>
</dbReference>
<name>A0A381PUM2_9ZZZZ</name>
<organism evidence="4">
    <name type="scientific">marine metagenome</name>
    <dbReference type="NCBI Taxonomy" id="408172"/>
    <lineage>
        <taxon>unclassified sequences</taxon>
        <taxon>metagenomes</taxon>
        <taxon>ecological metagenomes</taxon>
    </lineage>
</organism>
<dbReference type="InterPro" id="IPR017853">
    <property type="entry name" value="GH"/>
</dbReference>
<dbReference type="Gene3D" id="3.40.50.1700">
    <property type="entry name" value="Glycoside hydrolase family 3 C-terminal domain"/>
    <property type="match status" value="1"/>
</dbReference>
<gene>
    <name evidence="4" type="ORF">METZ01_LOCUS23615</name>
</gene>
<dbReference type="GO" id="GO:0005975">
    <property type="term" value="P:carbohydrate metabolic process"/>
    <property type="evidence" value="ECO:0007669"/>
    <property type="project" value="InterPro"/>
</dbReference>
<dbReference type="Gene3D" id="3.20.20.300">
    <property type="entry name" value="Glycoside hydrolase, family 3, N-terminal domain"/>
    <property type="match status" value="1"/>
</dbReference>
<dbReference type="InterPro" id="IPR037524">
    <property type="entry name" value="PA14/GLEYA"/>
</dbReference>
<dbReference type="PANTHER" id="PTHR42715">
    <property type="entry name" value="BETA-GLUCOSIDASE"/>
    <property type="match status" value="1"/>
</dbReference>
<dbReference type="SMART" id="SM01217">
    <property type="entry name" value="Fn3_like"/>
    <property type="match status" value="1"/>
</dbReference>
<dbReference type="FunFam" id="2.60.40.10:FF:000495">
    <property type="entry name" value="Periplasmic beta-glucosidase"/>
    <property type="match status" value="1"/>
</dbReference>
<comment type="similarity">
    <text evidence="1">Belongs to the glycosyl hydrolase 3 family.</text>
</comment>
<proteinExistence type="inferred from homology"/>
<dbReference type="Pfam" id="PF00933">
    <property type="entry name" value="Glyco_hydro_3"/>
    <property type="match status" value="1"/>
</dbReference>
<dbReference type="AlphaFoldDB" id="A0A381PUM2"/>
<evidence type="ECO:0000256" key="1">
    <source>
        <dbReference type="ARBA" id="ARBA00005336"/>
    </source>
</evidence>
<reference evidence="4" key="1">
    <citation type="submission" date="2018-05" db="EMBL/GenBank/DDBJ databases">
        <authorList>
            <person name="Lanie J.A."/>
            <person name="Ng W.-L."/>
            <person name="Kazmierczak K.M."/>
            <person name="Andrzejewski T.M."/>
            <person name="Davidsen T.M."/>
            <person name="Wayne K.J."/>
            <person name="Tettelin H."/>
            <person name="Glass J.I."/>
            <person name="Rusch D."/>
            <person name="Podicherti R."/>
            <person name="Tsui H.-C.T."/>
            <person name="Winkler M.E."/>
        </authorList>
    </citation>
    <scope>NUCLEOTIDE SEQUENCE</scope>
</reference>
<dbReference type="SUPFAM" id="SSF52279">
    <property type="entry name" value="Beta-D-glucan exohydrolase, C-terminal domain"/>
    <property type="match status" value="1"/>
</dbReference>
<dbReference type="EMBL" id="UINC01001100">
    <property type="protein sequence ID" value="SUZ70761.1"/>
    <property type="molecule type" value="Genomic_DNA"/>
</dbReference>
<evidence type="ECO:0000259" key="3">
    <source>
        <dbReference type="PROSITE" id="PS51820"/>
    </source>
</evidence>
<dbReference type="GO" id="GO:0004553">
    <property type="term" value="F:hydrolase activity, hydrolyzing O-glycosyl compounds"/>
    <property type="evidence" value="ECO:0007669"/>
    <property type="project" value="InterPro"/>
</dbReference>
<dbReference type="InterPro" id="IPR026891">
    <property type="entry name" value="Fn3-like"/>
</dbReference>
<dbReference type="Pfam" id="PF07691">
    <property type="entry name" value="PA14"/>
    <property type="match status" value="1"/>
</dbReference>
<dbReference type="Pfam" id="PF14310">
    <property type="entry name" value="Fn3-like"/>
    <property type="match status" value="1"/>
</dbReference>
<dbReference type="InterPro" id="IPR011658">
    <property type="entry name" value="PA14_dom"/>
</dbReference>
<protein>
    <recommendedName>
        <fullName evidence="3">PA14 domain-containing protein</fullName>
    </recommendedName>
</protein>
<dbReference type="Pfam" id="PF01915">
    <property type="entry name" value="Glyco_hydro_3_C"/>
    <property type="match status" value="1"/>
</dbReference>
<dbReference type="Gene3D" id="2.60.40.10">
    <property type="entry name" value="Immunoglobulins"/>
    <property type="match status" value="1"/>
</dbReference>
<dbReference type="InterPro" id="IPR013783">
    <property type="entry name" value="Ig-like_fold"/>
</dbReference>
<feature type="domain" description="PA14" evidence="3">
    <location>
        <begin position="439"/>
        <end position="578"/>
    </location>
</feature>
<accession>A0A381PUM2</accession>
<dbReference type="SUPFAM" id="SSF56988">
    <property type="entry name" value="Anthrax protective antigen"/>
    <property type="match status" value="1"/>
</dbReference>
<evidence type="ECO:0000313" key="4">
    <source>
        <dbReference type="EMBL" id="SUZ70761.1"/>
    </source>
</evidence>
<keyword evidence="2" id="KW-0378">Hydrolase</keyword>
<dbReference type="PANTHER" id="PTHR42715:SF10">
    <property type="entry name" value="BETA-GLUCOSIDASE"/>
    <property type="match status" value="1"/>
</dbReference>